<dbReference type="PANTHER" id="PTHR12916">
    <property type="entry name" value="CYTOCHROME C OXIDASE POLYPEPTIDE VIC-2"/>
    <property type="match status" value="1"/>
</dbReference>
<dbReference type="FunFam" id="2.10.25.10:FF:000004">
    <property type="entry name" value="Neurogenic locus notch 1"/>
    <property type="match status" value="3"/>
</dbReference>
<evidence type="ECO:0000256" key="7">
    <source>
        <dbReference type="PROSITE-ProRule" id="PRU00076"/>
    </source>
</evidence>
<feature type="domain" description="EGF-like" evidence="8">
    <location>
        <begin position="68"/>
        <end position="104"/>
    </location>
</feature>
<dbReference type="PRINTS" id="PR00010">
    <property type="entry name" value="EGFBLOOD"/>
</dbReference>
<dbReference type="InParanoid" id="A0A6P8HWY3"/>
<evidence type="ECO:0000256" key="4">
    <source>
        <dbReference type="ARBA" id="ARBA00022737"/>
    </source>
</evidence>
<comment type="caution">
    <text evidence="7">Lacks conserved residue(s) required for the propagation of feature annotation.</text>
</comment>
<dbReference type="SMART" id="SM00179">
    <property type="entry name" value="EGF_CA"/>
    <property type="match status" value="3"/>
</dbReference>
<dbReference type="SUPFAM" id="SSF57196">
    <property type="entry name" value="EGF/Laminin"/>
    <property type="match status" value="3"/>
</dbReference>
<protein>
    <submittedName>
        <fullName evidence="10">Fibropellin-1-like</fullName>
    </submittedName>
</protein>
<evidence type="ECO:0000256" key="6">
    <source>
        <dbReference type="ARBA" id="ARBA00023180"/>
    </source>
</evidence>
<feature type="disulfide bond" evidence="7">
    <location>
        <begin position="94"/>
        <end position="103"/>
    </location>
</feature>
<dbReference type="InterPro" id="IPR001881">
    <property type="entry name" value="EGF-like_Ca-bd_dom"/>
</dbReference>
<dbReference type="CDD" id="cd00054">
    <property type="entry name" value="EGF_CA"/>
    <property type="match status" value="3"/>
</dbReference>
<comment type="similarity">
    <text evidence="1">Belongs to the EGF domain peptide family.</text>
</comment>
<dbReference type="OrthoDB" id="5950113at2759"/>
<evidence type="ECO:0000313" key="9">
    <source>
        <dbReference type="Proteomes" id="UP000515163"/>
    </source>
</evidence>
<dbReference type="InterPro" id="IPR000742">
    <property type="entry name" value="EGF"/>
</dbReference>
<name>A0A6P8HWY3_ACTTE</name>
<keyword evidence="4" id="KW-0677">Repeat</keyword>
<dbReference type="RefSeq" id="XP_031559903.1">
    <property type="nucleotide sequence ID" value="XM_031704043.1"/>
</dbReference>
<dbReference type="GO" id="GO:0005112">
    <property type="term" value="F:Notch binding"/>
    <property type="evidence" value="ECO:0007669"/>
    <property type="project" value="TreeGrafter"/>
</dbReference>
<dbReference type="PROSITE" id="PS01187">
    <property type="entry name" value="EGF_CA"/>
    <property type="match status" value="1"/>
</dbReference>
<dbReference type="AlphaFoldDB" id="A0A6P8HWY3"/>
<dbReference type="GeneID" id="116296087"/>
<reference evidence="10" key="1">
    <citation type="submission" date="2025-08" db="UniProtKB">
        <authorList>
            <consortium name="RefSeq"/>
        </authorList>
    </citation>
    <scope>IDENTIFICATION</scope>
    <source>
        <tissue evidence="10">Tentacle</tissue>
    </source>
</reference>
<dbReference type="Proteomes" id="UP000515163">
    <property type="component" value="Unplaced"/>
</dbReference>
<gene>
    <name evidence="10" type="primary">LOC116296087</name>
</gene>
<evidence type="ECO:0000256" key="3">
    <source>
        <dbReference type="ARBA" id="ARBA00022729"/>
    </source>
</evidence>
<feature type="disulfide bond" evidence="7">
    <location>
        <begin position="56"/>
        <end position="65"/>
    </location>
</feature>
<dbReference type="PANTHER" id="PTHR12916:SF9">
    <property type="entry name" value="NEUROGENIC LOCUS NOTCH HOMOLOG PROTEIN 1-RELATED"/>
    <property type="match status" value="1"/>
</dbReference>
<feature type="disulfide bond" evidence="7">
    <location>
        <begin position="275"/>
        <end position="284"/>
    </location>
</feature>
<evidence type="ECO:0000256" key="2">
    <source>
        <dbReference type="ARBA" id="ARBA00022536"/>
    </source>
</evidence>
<evidence type="ECO:0000259" key="8">
    <source>
        <dbReference type="PROSITE" id="PS50026"/>
    </source>
</evidence>
<accession>A0A6P8HWY3</accession>
<dbReference type="PROSITE" id="PS50026">
    <property type="entry name" value="EGF_3"/>
    <property type="match status" value="3"/>
</dbReference>
<keyword evidence="6" id="KW-0325">Glycoprotein</keyword>
<keyword evidence="9" id="KW-1185">Reference proteome</keyword>
<dbReference type="KEGG" id="aten:116296087"/>
<evidence type="ECO:0000256" key="5">
    <source>
        <dbReference type="ARBA" id="ARBA00023157"/>
    </source>
</evidence>
<dbReference type="InterPro" id="IPR000152">
    <property type="entry name" value="EGF-type_Asp/Asn_hydroxyl_site"/>
</dbReference>
<dbReference type="PROSITE" id="PS00022">
    <property type="entry name" value="EGF_1"/>
    <property type="match status" value="3"/>
</dbReference>
<dbReference type="PROSITE" id="PS01186">
    <property type="entry name" value="EGF_2"/>
    <property type="match status" value="3"/>
</dbReference>
<feature type="domain" description="EGF-like" evidence="8">
    <location>
        <begin position="30"/>
        <end position="66"/>
    </location>
</feature>
<sequence>MRCKKRDQARKTFGNDLKLIAQVDSEKCSDIDECASNPCQNGGSCQDRVNSYNCTCAAGFTGVNCQTDIDECAFNPCQNGGSCQDRVNSYSCTCASGFAGEKCELAIEWLKVGSEVCIGSKNDMFGRFIIPVACHVLNFKLVYVSGGGISWSTGIPKAYWGTIKNNNKDLNLHITDVKNNRISPPPDFPLRSASNYMTYQLPGVTNMDPELTFPELSPPLAVTAGKEFRIWVDQDLINIYERNNEGQTYIDDCTSNPCQNGGSCQDRVNSYNCTCAAGFVGEHCERAIEWLKAGSAVCIGGKNNQSGNFTIPVACHVLNFKLVNVSGGGLSWKPGDTKAYWGTTIRHNNKDLNLHITDADNNRISPPPDFPLTYVRFGFLIYQLPGVTNMDPELTFPELSPPLAVTAGKEFRIWVDEDLKNIYEEDNEGQTCADVWIRKY</sequence>
<evidence type="ECO:0000256" key="1">
    <source>
        <dbReference type="ARBA" id="ARBA00006373"/>
    </source>
</evidence>
<dbReference type="SMART" id="SM00181">
    <property type="entry name" value="EGF"/>
    <property type="match status" value="3"/>
</dbReference>
<dbReference type="GO" id="GO:0007219">
    <property type="term" value="P:Notch signaling pathway"/>
    <property type="evidence" value="ECO:0007669"/>
    <property type="project" value="TreeGrafter"/>
</dbReference>
<dbReference type="Gene3D" id="2.10.25.10">
    <property type="entry name" value="Laminin"/>
    <property type="match status" value="3"/>
</dbReference>
<dbReference type="GO" id="GO:0005509">
    <property type="term" value="F:calcium ion binding"/>
    <property type="evidence" value="ECO:0007669"/>
    <property type="project" value="InterPro"/>
</dbReference>
<evidence type="ECO:0000313" key="10">
    <source>
        <dbReference type="RefSeq" id="XP_031559903.1"/>
    </source>
</evidence>
<proteinExistence type="inferred from homology"/>
<dbReference type="InterPro" id="IPR018097">
    <property type="entry name" value="EGF_Ca-bd_CS"/>
</dbReference>
<dbReference type="Pfam" id="PF00008">
    <property type="entry name" value="EGF"/>
    <property type="match status" value="3"/>
</dbReference>
<keyword evidence="3" id="KW-0732">Signal</keyword>
<keyword evidence="2 7" id="KW-0245">EGF-like domain</keyword>
<organism evidence="9 10">
    <name type="scientific">Actinia tenebrosa</name>
    <name type="common">Australian red waratah sea anemone</name>
    <dbReference type="NCBI Taxonomy" id="6105"/>
    <lineage>
        <taxon>Eukaryota</taxon>
        <taxon>Metazoa</taxon>
        <taxon>Cnidaria</taxon>
        <taxon>Anthozoa</taxon>
        <taxon>Hexacorallia</taxon>
        <taxon>Actiniaria</taxon>
        <taxon>Actiniidae</taxon>
        <taxon>Actinia</taxon>
    </lineage>
</organism>
<feature type="domain" description="EGF-like" evidence="8">
    <location>
        <begin position="249"/>
        <end position="285"/>
    </location>
</feature>
<dbReference type="PROSITE" id="PS00010">
    <property type="entry name" value="ASX_HYDROXYL"/>
    <property type="match status" value="3"/>
</dbReference>
<keyword evidence="5 7" id="KW-1015">Disulfide bond</keyword>